<protein>
    <recommendedName>
        <fullName evidence="4">RTA1 domain protein</fullName>
    </recommendedName>
</protein>
<keyword evidence="1" id="KW-1133">Transmembrane helix</keyword>
<dbReference type="OMA" id="ALNEHSW"/>
<keyword evidence="1" id="KW-0472">Membrane</keyword>
<feature type="transmembrane region" description="Helical" evidence="1">
    <location>
        <begin position="200"/>
        <end position="220"/>
    </location>
</feature>
<dbReference type="STRING" id="47428.A0A284QK07"/>
<evidence type="ECO:0000313" key="3">
    <source>
        <dbReference type="Proteomes" id="UP000219338"/>
    </source>
</evidence>
<feature type="transmembrane region" description="Helical" evidence="1">
    <location>
        <begin position="133"/>
        <end position="151"/>
    </location>
</feature>
<feature type="transmembrane region" description="Helical" evidence="1">
    <location>
        <begin position="15"/>
        <end position="37"/>
    </location>
</feature>
<proteinExistence type="predicted"/>
<feature type="transmembrane region" description="Helical" evidence="1">
    <location>
        <begin position="232"/>
        <end position="253"/>
    </location>
</feature>
<keyword evidence="1" id="KW-0812">Transmembrane</keyword>
<feature type="transmembrane region" description="Helical" evidence="1">
    <location>
        <begin position="57"/>
        <end position="79"/>
    </location>
</feature>
<dbReference type="AlphaFoldDB" id="A0A284QK07"/>
<reference evidence="3" key="1">
    <citation type="journal article" date="2017" name="Nat. Ecol. Evol.">
        <title>Genome expansion and lineage-specific genetic innovations in the forest pathogenic fungi Armillaria.</title>
        <authorList>
            <person name="Sipos G."/>
            <person name="Prasanna A.N."/>
            <person name="Walter M.C."/>
            <person name="O'Connor E."/>
            <person name="Balint B."/>
            <person name="Krizsan K."/>
            <person name="Kiss B."/>
            <person name="Hess J."/>
            <person name="Varga T."/>
            <person name="Slot J."/>
            <person name="Riley R."/>
            <person name="Boka B."/>
            <person name="Rigling D."/>
            <person name="Barry K."/>
            <person name="Lee J."/>
            <person name="Mihaltcheva S."/>
            <person name="LaButti K."/>
            <person name="Lipzen A."/>
            <person name="Waldron R."/>
            <person name="Moloney N.M."/>
            <person name="Sperisen C."/>
            <person name="Kredics L."/>
            <person name="Vagvoelgyi C."/>
            <person name="Patrignani A."/>
            <person name="Fitzpatrick D."/>
            <person name="Nagy I."/>
            <person name="Doyle S."/>
            <person name="Anderson J.B."/>
            <person name="Grigoriev I.V."/>
            <person name="Gueldener U."/>
            <person name="Muensterkoetter M."/>
            <person name="Nagy L.G."/>
        </authorList>
    </citation>
    <scope>NUCLEOTIDE SEQUENCE [LARGE SCALE GENOMIC DNA]</scope>
    <source>
        <strain evidence="3">C18/9</strain>
    </source>
</reference>
<keyword evidence="3" id="KW-1185">Reference proteome</keyword>
<organism evidence="2 3">
    <name type="scientific">Armillaria ostoyae</name>
    <name type="common">Armillaria root rot fungus</name>
    <dbReference type="NCBI Taxonomy" id="47428"/>
    <lineage>
        <taxon>Eukaryota</taxon>
        <taxon>Fungi</taxon>
        <taxon>Dikarya</taxon>
        <taxon>Basidiomycota</taxon>
        <taxon>Agaricomycotina</taxon>
        <taxon>Agaricomycetes</taxon>
        <taxon>Agaricomycetidae</taxon>
        <taxon>Agaricales</taxon>
        <taxon>Marasmiineae</taxon>
        <taxon>Physalacriaceae</taxon>
        <taxon>Armillaria</taxon>
    </lineage>
</organism>
<name>A0A284QK07_ARMOS</name>
<gene>
    <name evidence="2" type="ORF">ARMOST_00041</name>
</gene>
<dbReference type="Proteomes" id="UP000219338">
    <property type="component" value="Unassembled WGS sequence"/>
</dbReference>
<evidence type="ECO:0008006" key="4">
    <source>
        <dbReference type="Google" id="ProtNLM"/>
    </source>
</evidence>
<dbReference type="OrthoDB" id="5389493at2759"/>
<evidence type="ECO:0000313" key="2">
    <source>
        <dbReference type="EMBL" id="SJK96795.1"/>
    </source>
</evidence>
<evidence type="ECO:0000256" key="1">
    <source>
        <dbReference type="SAM" id="Phobius"/>
    </source>
</evidence>
<dbReference type="EMBL" id="FUEG01000001">
    <property type="protein sequence ID" value="SJK96795.1"/>
    <property type="molecule type" value="Genomic_DNA"/>
</dbReference>
<sequence>MAGTNYADAYGYNSIAAAIVFTILYVPLCGFFILRSFKNPTYVTLYLLSASSTGENLGLFIADEVLFGIGFFGLLYAAYTLVLDNYFLSSPPILSRLSRSRGIFQLSLTAENALEIAGITTELNDPTSSTGNALRKASVILSLVLTILQAYRTVVLVRREIEDGQLHLLWGCLPSLTDSERVLDYYREHAKTFGEKHGPFILYAISILLIVREAFLTATIDNPEAALNEHSWYPLVALPEILAVILYCAPGLVPPRFELPK</sequence>
<accession>A0A284QK07</accession>